<dbReference type="HAMAP" id="MF_00499">
    <property type="entry name" value="Ribosomal_eL13"/>
    <property type="match status" value="1"/>
</dbReference>
<keyword evidence="7" id="KW-1185">Reference proteome</keyword>
<comment type="caution">
    <text evidence="6">The sequence shown here is derived from an EMBL/GenBank/DDBJ whole genome shotgun (WGS) entry which is preliminary data.</text>
</comment>
<keyword evidence="3 4" id="KW-0687">Ribonucleoprotein</keyword>
<protein>
    <recommendedName>
        <fullName evidence="4">60S ribosomal protein L13</fullName>
    </recommendedName>
</protein>
<dbReference type="OrthoDB" id="10264538at2759"/>
<dbReference type="InterPro" id="IPR018256">
    <property type="entry name" value="Ribosomal_eL13_CS"/>
</dbReference>
<evidence type="ECO:0000256" key="3">
    <source>
        <dbReference type="ARBA" id="ARBA00023274"/>
    </source>
</evidence>
<sequence length="211" mass="24498">AGPTMVKRKNIIPNAHFHKDWQRFVRTWFNQPARKERRRKARVEKARLVAPRPVNGPLRPVVRCQTIRYNMRVRPGRGFSLDELKAAGINRRVAQTIGIAVDHRRKNRSAESLQRNAQRLKAYRGKLILFPKNPKAPKAGEASEEELRSVVQRPLPPVVAPGRRLRRVKARVQSEDDKKFHAFHAIRQARANKRLDGLRKKKAEQAEKEKK</sequence>
<evidence type="ECO:0000256" key="1">
    <source>
        <dbReference type="ARBA" id="ARBA00005640"/>
    </source>
</evidence>
<dbReference type="STRING" id="282301.A0A267GDA5"/>
<comment type="similarity">
    <text evidence="1 4">Belongs to the eukaryotic ribosomal protein eL13 family.</text>
</comment>
<dbReference type="GO" id="GO:0003723">
    <property type="term" value="F:RNA binding"/>
    <property type="evidence" value="ECO:0007669"/>
    <property type="project" value="TreeGrafter"/>
</dbReference>
<dbReference type="AlphaFoldDB" id="A0A267GDA5"/>
<dbReference type="Gene3D" id="1.20.5.110">
    <property type="match status" value="1"/>
</dbReference>
<organism evidence="6 7">
    <name type="scientific">Macrostomum lignano</name>
    <dbReference type="NCBI Taxonomy" id="282301"/>
    <lineage>
        <taxon>Eukaryota</taxon>
        <taxon>Metazoa</taxon>
        <taxon>Spiralia</taxon>
        <taxon>Lophotrochozoa</taxon>
        <taxon>Platyhelminthes</taxon>
        <taxon>Rhabditophora</taxon>
        <taxon>Macrostomorpha</taxon>
        <taxon>Macrostomida</taxon>
        <taxon>Macrostomidae</taxon>
        <taxon>Macrostomum</taxon>
    </lineage>
</organism>
<evidence type="ECO:0000313" key="7">
    <source>
        <dbReference type="Proteomes" id="UP000215902"/>
    </source>
</evidence>
<proteinExistence type="inferred from homology"/>
<dbReference type="Proteomes" id="UP000215902">
    <property type="component" value="Unassembled WGS sequence"/>
</dbReference>
<reference evidence="6 7" key="1">
    <citation type="submission" date="2017-06" db="EMBL/GenBank/DDBJ databases">
        <title>A platform for efficient transgenesis in Macrostomum lignano, a flatworm model organism for stem cell research.</title>
        <authorList>
            <person name="Berezikov E."/>
        </authorList>
    </citation>
    <scope>NUCLEOTIDE SEQUENCE [LARGE SCALE GENOMIC DNA]</scope>
    <source>
        <strain evidence="6">DV1</strain>
        <tissue evidence="6">Whole organism</tissue>
    </source>
</reference>
<dbReference type="PANTHER" id="PTHR11722">
    <property type="entry name" value="60S RIBOSOMAL PROTEIN L13"/>
    <property type="match status" value="1"/>
</dbReference>
<dbReference type="InterPro" id="IPR001380">
    <property type="entry name" value="Ribosomal_eL13"/>
</dbReference>
<feature type="region of interest" description="Disordered" evidence="5">
    <location>
        <begin position="191"/>
        <end position="211"/>
    </location>
</feature>
<accession>A0A267GDA5</accession>
<gene>
    <name evidence="6" type="ORF">BOX15_Mlig018539g2</name>
</gene>
<evidence type="ECO:0000256" key="4">
    <source>
        <dbReference type="RuleBase" id="RU000572"/>
    </source>
</evidence>
<evidence type="ECO:0000256" key="5">
    <source>
        <dbReference type="SAM" id="MobiDB-lite"/>
    </source>
</evidence>
<evidence type="ECO:0000256" key="2">
    <source>
        <dbReference type="ARBA" id="ARBA00022980"/>
    </source>
</evidence>
<dbReference type="PROSITE" id="PS01104">
    <property type="entry name" value="RIBOSOMAL_L13E"/>
    <property type="match status" value="1"/>
</dbReference>
<dbReference type="GO" id="GO:0003735">
    <property type="term" value="F:structural constituent of ribosome"/>
    <property type="evidence" value="ECO:0007669"/>
    <property type="project" value="InterPro"/>
</dbReference>
<evidence type="ECO:0000313" key="6">
    <source>
        <dbReference type="EMBL" id="PAA83976.1"/>
    </source>
</evidence>
<keyword evidence="2 4" id="KW-0689">Ribosomal protein</keyword>
<dbReference type="GO" id="GO:0006412">
    <property type="term" value="P:translation"/>
    <property type="evidence" value="ECO:0007669"/>
    <property type="project" value="InterPro"/>
</dbReference>
<dbReference type="EMBL" id="NIVC01000392">
    <property type="protein sequence ID" value="PAA83976.1"/>
    <property type="molecule type" value="Genomic_DNA"/>
</dbReference>
<dbReference type="GO" id="GO:0022625">
    <property type="term" value="C:cytosolic large ribosomal subunit"/>
    <property type="evidence" value="ECO:0007669"/>
    <property type="project" value="TreeGrafter"/>
</dbReference>
<name>A0A267GDA5_9PLAT</name>
<dbReference type="PANTHER" id="PTHR11722:SF0">
    <property type="entry name" value="LARGE RIBOSOMAL SUBUNIT PROTEIN EL13"/>
    <property type="match status" value="1"/>
</dbReference>
<dbReference type="Pfam" id="PF01294">
    <property type="entry name" value="Ribosomal_L13e"/>
    <property type="match status" value="1"/>
</dbReference>
<feature type="non-terminal residue" evidence="6">
    <location>
        <position position="1"/>
    </location>
</feature>
<feature type="compositionally biased region" description="Basic and acidic residues" evidence="5">
    <location>
        <begin position="193"/>
        <end position="211"/>
    </location>
</feature>